<protein>
    <submittedName>
        <fullName evidence="2">Uncharacterized protein</fullName>
    </submittedName>
</protein>
<dbReference type="Proteomes" id="UP000241890">
    <property type="component" value="Unassembled WGS sequence"/>
</dbReference>
<evidence type="ECO:0000313" key="3">
    <source>
        <dbReference type="Proteomes" id="UP000241890"/>
    </source>
</evidence>
<feature type="transmembrane region" description="Helical" evidence="1">
    <location>
        <begin position="74"/>
        <end position="91"/>
    </location>
</feature>
<evidence type="ECO:0000256" key="1">
    <source>
        <dbReference type="SAM" id="Phobius"/>
    </source>
</evidence>
<keyword evidence="1" id="KW-1133">Transmembrane helix</keyword>
<gene>
    <name evidence="2" type="ORF">FCC1311_109922</name>
</gene>
<dbReference type="AlphaFoldDB" id="A0A2R5GV96"/>
<keyword evidence="1" id="KW-0812">Transmembrane</keyword>
<dbReference type="InParanoid" id="A0A2R5GV96"/>
<accession>A0A2R5GV96</accession>
<dbReference type="EMBL" id="BEYU01000215">
    <property type="protein sequence ID" value="GBG34770.1"/>
    <property type="molecule type" value="Genomic_DNA"/>
</dbReference>
<feature type="transmembrane region" description="Helical" evidence="1">
    <location>
        <begin position="97"/>
        <end position="116"/>
    </location>
</feature>
<keyword evidence="1" id="KW-0472">Membrane</keyword>
<keyword evidence="3" id="KW-1185">Reference proteome</keyword>
<feature type="transmembrane region" description="Helical" evidence="1">
    <location>
        <begin position="41"/>
        <end position="62"/>
    </location>
</feature>
<reference evidence="2 3" key="1">
    <citation type="submission" date="2017-12" db="EMBL/GenBank/DDBJ databases">
        <title>Sequencing, de novo assembly and annotation of complete genome of a new Thraustochytrid species, strain FCC1311.</title>
        <authorList>
            <person name="Sedici K."/>
            <person name="Godart F."/>
            <person name="Aiese Cigliano R."/>
            <person name="Sanseverino W."/>
            <person name="Barakat M."/>
            <person name="Ortet P."/>
            <person name="Marechal E."/>
            <person name="Cagnac O."/>
            <person name="Amato A."/>
        </authorList>
    </citation>
    <scope>NUCLEOTIDE SEQUENCE [LARGE SCALE GENOMIC DNA]</scope>
</reference>
<evidence type="ECO:0000313" key="2">
    <source>
        <dbReference type="EMBL" id="GBG34770.1"/>
    </source>
</evidence>
<comment type="caution">
    <text evidence="2">The sequence shown here is derived from an EMBL/GenBank/DDBJ whole genome shotgun (WGS) entry which is preliminary data.</text>
</comment>
<name>A0A2R5GV96_9STRA</name>
<proteinExistence type="predicted"/>
<sequence length="138" mass="14523">MSILQNNDDDDNHDDAAIVGGALAVVQFALQAAWLPGLVPWWLAALAAVQHLAVAAAGLHDARALATRPLAPQMWALLILTLAPLALSFSLRSADLVAPVFVLNLAHAALAWYVGVAAREGDADLEALARLRYNAKSA</sequence>
<organism evidence="2 3">
    <name type="scientific">Hondaea fermentalgiana</name>
    <dbReference type="NCBI Taxonomy" id="2315210"/>
    <lineage>
        <taxon>Eukaryota</taxon>
        <taxon>Sar</taxon>
        <taxon>Stramenopiles</taxon>
        <taxon>Bigyra</taxon>
        <taxon>Labyrinthulomycetes</taxon>
        <taxon>Thraustochytrida</taxon>
        <taxon>Thraustochytriidae</taxon>
        <taxon>Hondaea</taxon>
    </lineage>
</organism>